<dbReference type="EMBL" id="FQUY01000016">
    <property type="protein sequence ID" value="SHF26485.1"/>
    <property type="molecule type" value="Genomic_DNA"/>
</dbReference>
<organism evidence="2 3">
    <name type="scientific">Desulforamulus putei DSM 12395</name>
    <dbReference type="NCBI Taxonomy" id="1121429"/>
    <lineage>
        <taxon>Bacteria</taxon>
        <taxon>Bacillati</taxon>
        <taxon>Bacillota</taxon>
        <taxon>Clostridia</taxon>
        <taxon>Eubacteriales</taxon>
        <taxon>Peptococcaceae</taxon>
        <taxon>Desulforamulus</taxon>
    </lineage>
</organism>
<dbReference type="STRING" id="1121429.SAMN02745133_02211"/>
<dbReference type="Proteomes" id="UP000184148">
    <property type="component" value="Unassembled WGS sequence"/>
</dbReference>
<proteinExistence type="predicted"/>
<dbReference type="OrthoDB" id="1802730at2"/>
<dbReference type="AlphaFoldDB" id="A0A1M5A8K1"/>
<gene>
    <name evidence="2" type="ORF">SAMN02745133_02211</name>
</gene>
<feature type="transmembrane region" description="Helical" evidence="1">
    <location>
        <begin position="32"/>
        <end position="54"/>
    </location>
</feature>
<keyword evidence="1" id="KW-0812">Transmembrane</keyword>
<evidence type="ECO:0000313" key="2">
    <source>
        <dbReference type="EMBL" id="SHF26485.1"/>
    </source>
</evidence>
<protein>
    <submittedName>
        <fullName evidence="2">Type IV secretion system protein VirD4</fullName>
    </submittedName>
</protein>
<dbReference type="RefSeq" id="WP_073239447.1">
    <property type="nucleotide sequence ID" value="NZ_FQUY01000016.1"/>
</dbReference>
<keyword evidence="1" id="KW-0472">Membrane</keyword>
<accession>A0A1M5A8K1</accession>
<sequence length="204" mass="22566">MRLPDKLKPALKTIKAARDIDLPPWVKKHKKAVLITAGLPVALPLLYIADVWLLGTLAAWLSGLGKWADGISIFATAAQKEAAKHAFDSVSFYWQHPITTAWAWVSKSSTQLSQPNVRKIWLWLNLLLVFLVPVAIQITRSLKGGKRKNNSKFSHGLEVADSAAHGTSRWAAKQDIKHLCEFGPPLTPKIVKKGEDHIDQTSAL</sequence>
<keyword evidence="1" id="KW-1133">Transmembrane helix</keyword>
<evidence type="ECO:0000256" key="1">
    <source>
        <dbReference type="SAM" id="Phobius"/>
    </source>
</evidence>
<feature type="transmembrane region" description="Helical" evidence="1">
    <location>
        <begin position="120"/>
        <end position="138"/>
    </location>
</feature>
<reference evidence="3" key="1">
    <citation type="submission" date="2016-11" db="EMBL/GenBank/DDBJ databases">
        <authorList>
            <person name="Varghese N."/>
            <person name="Submissions S."/>
        </authorList>
    </citation>
    <scope>NUCLEOTIDE SEQUENCE [LARGE SCALE GENOMIC DNA]</scope>
    <source>
        <strain evidence="3">DSM 12395</strain>
    </source>
</reference>
<evidence type="ECO:0000313" key="3">
    <source>
        <dbReference type="Proteomes" id="UP000184148"/>
    </source>
</evidence>
<keyword evidence="3" id="KW-1185">Reference proteome</keyword>
<name>A0A1M5A8K1_9FIRM</name>